<accession>A0ABV5E5K8</accession>
<comment type="caution">
    <text evidence="2">The sequence shown here is derived from an EMBL/GenBank/DDBJ whole genome shotgun (WGS) entry which is preliminary data.</text>
</comment>
<sequence length="63" mass="7228">MGLFRRAQSTRTYPAAGTSVTGSAGRFRRHKTTGARQAAAEGQAWEDRDRTQDRTNRWYRPTR</sequence>
<feature type="region of interest" description="Disordered" evidence="1">
    <location>
        <begin position="1"/>
        <end position="63"/>
    </location>
</feature>
<keyword evidence="3" id="KW-1185">Reference proteome</keyword>
<evidence type="ECO:0000256" key="1">
    <source>
        <dbReference type="SAM" id="MobiDB-lite"/>
    </source>
</evidence>
<feature type="compositionally biased region" description="Polar residues" evidence="1">
    <location>
        <begin position="7"/>
        <end position="22"/>
    </location>
</feature>
<proteinExistence type="predicted"/>
<evidence type="ECO:0000313" key="3">
    <source>
        <dbReference type="Proteomes" id="UP001585080"/>
    </source>
</evidence>
<protein>
    <submittedName>
        <fullName evidence="2">Uncharacterized protein</fullName>
    </submittedName>
</protein>
<dbReference type="EMBL" id="JAYMRP010000003">
    <property type="protein sequence ID" value="MFB8772119.1"/>
    <property type="molecule type" value="Genomic_DNA"/>
</dbReference>
<dbReference type="Proteomes" id="UP001585080">
    <property type="component" value="Unassembled WGS sequence"/>
</dbReference>
<name>A0ABV5E5K8_9ACTN</name>
<reference evidence="2 3" key="1">
    <citation type="submission" date="2024-01" db="EMBL/GenBank/DDBJ databases">
        <title>Genome mining of biosynthetic gene clusters to explore secondary metabolites of Streptomyces sp.</title>
        <authorList>
            <person name="Baig A."/>
            <person name="Ajitkumar Shintre N."/>
            <person name="Kumar H."/>
            <person name="Anbarasu A."/>
            <person name="Ramaiah S."/>
        </authorList>
    </citation>
    <scope>NUCLEOTIDE SEQUENCE [LARGE SCALE GENOMIC DNA]</scope>
    <source>
        <strain evidence="2 3">A57</strain>
    </source>
</reference>
<evidence type="ECO:0000313" key="2">
    <source>
        <dbReference type="EMBL" id="MFB8772119.1"/>
    </source>
</evidence>
<organism evidence="2 3">
    <name type="scientific">Streptomyces broussonetiae</name>
    <dbReference type="NCBI Taxonomy" id="2686304"/>
    <lineage>
        <taxon>Bacteria</taxon>
        <taxon>Bacillati</taxon>
        <taxon>Actinomycetota</taxon>
        <taxon>Actinomycetes</taxon>
        <taxon>Kitasatosporales</taxon>
        <taxon>Streptomycetaceae</taxon>
        <taxon>Streptomyces</taxon>
    </lineage>
</organism>
<feature type="compositionally biased region" description="Basic and acidic residues" evidence="1">
    <location>
        <begin position="45"/>
        <end position="56"/>
    </location>
</feature>
<dbReference type="RefSeq" id="WP_376731101.1">
    <property type="nucleotide sequence ID" value="NZ_JAYMRP010000003.1"/>
</dbReference>
<gene>
    <name evidence="2" type="ORF">VSS16_05140</name>
</gene>